<evidence type="ECO:0000256" key="2">
    <source>
        <dbReference type="ARBA" id="ARBA00022527"/>
    </source>
</evidence>
<dbReference type="SUPFAM" id="SSF56112">
    <property type="entry name" value="Protein kinase-like (PK-like)"/>
    <property type="match status" value="1"/>
</dbReference>
<dbReference type="EMBL" id="CATQJA010002663">
    <property type="protein sequence ID" value="CAJ0581761.1"/>
    <property type="molecule type" value="Genomic_DNA"/>
</dbReference>
<evidence type="ECO:0000256" key="4">
    <source>
        <dbReference type="ARBA" id="ARBA00022741"/>
    </source>
</evidence>
<evidence type="ECO:0000256" key="1">
    <source>
        <dbReference type="ARBA" id="ARBA00005527"/>
    </source>
</evidence>
<dbReference type="GO" id="GO:0030424">
    <property type="term" value="C:axon"/>
    <property type="evidence" value="ECO:0007669"/>
    <property type="project" value="TreeGrafter"/>
</dbReference>
<protein>
    <recommendedName>
        <fullName evidence="7">Protein kinase domain-containing protein</fullName>
    </recommendedName>
</protein>
<evidence type="ECO:0000256" key="6">
    <source>
        <dbReference type="ARBA" id="ARBA00022840"/>
    </source>
</evidence>
<comment type="similarity">
    <text evidence="1">Belongs to the protein kinase superfamily. CMGC Ser/Thr protein kinase family. GSK-3 subfamily.</text>
</comment>
<dbReference type="GO" id="GO:0032436">
    <property type="term" value="P:positive regulation of proteasomal ubiquitin-dependent protein catabolic process"/>
    <property type="evidence" value="ECO:0007669"/>
    <property type="project" value="TreeGrafter"/>
</dbReference>
<dbReference type="GO" id="GO:0005829">
    <property type="term" value="C:cytosol"/>
    <property type="evidence" value="ECO:0007669"/>
    <property type="project" value="TreeGrafter"/>
</dbReference>
<dbReference type="Pfam" id="PF00069">
    <property type="entry name" value="Pkinase"/>
    <property type="match status" value="1"/>
</dbReference>
<keyword evidence="3" id="KW-0808">Transferase</keyword>
<evidence type="ECO:0000313" key="9">
    <source>
        <dbReference type="Proteomes" id="UP001177023"/>
    </source>
</evidence>
<dbReference type="Proteomes" id="UP001177023">
    <property type="component" value="Unassembled WGS sequence"/>
</dbReference>
<organism evidence="8 9">
    <name type="scientific">Mesorhabditis spiculigera</name>
    <dbReference type="NCBI Taxonomy" id="96644"/>
    <lineage>
        <taxon>Eukaryota</taxon>
        <taxon>Metazoa</taxon>
        <taxon>Ecdysozoa</taxon>
        <taxon>Nematoda</taxon>
        <taxon>Chromadorea</taxon>
        <taxon>Rhabditida</taxon>
        <taxon>Rhabditina</taxon>
        <taxon>Rhabditomorpha</taxon>
        <taxon>Rhabditoidea</taxon>
        <taxon>Rhabditidae</taxon>
        <taxon>Mesorhabditinae</taxon>
        <taxon>Mesorhabditis</taxon>
    </lineage>
</organism>
<dbReference type="InterPro" id="IPR000719">
    <property type="entry name" value="Prot_kinase_dom"/>
</dbReference>
<feature type="domain" description="Protein kinase" evidence="7">
    <location>
        <begin position="24"/>
        <end position="324"/>
    </location>
</feature>
<dbReference type="Gene3D" id="3.30.200.20">
    <property type="entry name" value="Phosphorylase Kinase, domain 1"/>
    <property type="match status" value="1"/>
</dbReference>
<dbReference type="PROSITE" id="PS50011">
    <property type="entry name" value="PROTEIN_KINASE_DOM"/>
    <property type="match status" value="1"/>
</dbReference>
<dbReference type="SMART" id="SM00220">
    <property type="entry name" value="S_TKc"/>
    <property type="match status" value="1"/>
</dbReference>
<name>A0AA36GAQ1_9BILA</name>
<dbReference type="AlphaFoldDB" id="A0AA36GAQ1"/>
<dbReference type="GO" id="GO:0007165">
    <property type="term" value="P:signal transduction"/>
    <property type="evidence" value="ECO:0007669"/>
    <property type="project" value="TreeGrafter"/>
</dbReference>
<dbReference type="InterPro" id="IPR050591">
    <property type="entry name" value="GSK-3"/>
</dbReference>
<dbReference type="PANTHER" id="PTHR24057:SF18">
    <property type="entry name" value="SERINE_THREONINE-PROTEIN KINASE R03D7.5-RELATED"/>
    <property type="match status" value="1"/>
</dbReference>
<keyword evidence="4" id="KW-0547">Nucleotide-binding</keyword>
<dbReference type="GO" id="GO:0004674">
    <property type="term" value="F:protein serine/threonine kinase activity"/>
    <property type="evidence" value="ECO:0007669"/>
    <property type="project" value="UniProtKB-KW"/>
</dbReference>
<dbReference type="InterPro" id="IPR011009">
    <property type="entry name" value="Kinase-like_dom_sf"/>
</dbReference>
<dbReference type="GO" id="GO:0030154">
    <property type="term" value="P:cell differentiation"/>
    <property type="evidence" value="ECO:0007669"/>
    <property type="project" value="TreeGrafter"/>
</dbReference>
<evidence type="ECO:0000259" key="7">
    <source>
        <dbReference type="PROSITE" id="PS50011"/>
    </source>
</evidence>
<dbReference type="InterPro" id="IPR008271">
    <property type="entry name" value="Ser/Thr_kinase_AS"/>
</dbReference>
<accession>A0AA36GAQ1</accession>
<dbReference type="FunFam" id="1.10.510.10:FF:000624">
    <property type="entry name" value="Mitogen-activated protein kinase"/>
    <property type="match status" value="1"/>
</dbReference>
<gene>
    <name evidence="8" type="ORF">MSPICULIGERA_LOCUS19916</name>
</gene>
<keyword evidence="6" id="KW-0067">ATP-binding</keyword>
<keyword evidence="9" id="KW-1185">Reference proteome</keyword>
<evidence type="ECO:0000256" key="3">
    <source>
        <dbReference type="ARBA" id="ARBA00022679"/>
    </source>
</evidence>
<dbReference type="GO" id="GO:0005634">
    <property type="term" value="C:nucleus"/>
    <property type="evidence" value="ECO:0007669"/>
    <property type="project" value="TreeGrafter"/>
</dbReference>
<dbReference type="PANTHER" id="PTHR24057">
    <property type="entry name" value="GLYCOGEN SYNTHASE KINASE-3 ALPHA"/>
    <property type="match status" value="1"/>
</dbReference>
<dbReference type="Gene3D" id="1.10.510.10">
    <property type="entry name" value="Transferase(Phosphotransferase) domain 1"/>
    <property type="match status" value="1"/>
</dbReference>
<proteinExistence type="inferred from homology"/>
<evidence type="ECO:0000256" key="5">
    <source>
        <dbReference type="ARBA" id="ARBA00022777"/>
    </source>
</evidence>
<dbReference type="PROSITE" id="PS00108">
    <property type="entry name" value="PROTEIN_KINASE_ST"/>
    <property type="match status" value="1"/>
</dbReference>
<sequence length="365" mass="41664">MGYKCEDNVTAHRIGDGQLVNVHLTRLELFSFGAFSNVYRGQAEDDLTHSVHEVAIKKTWKQHGLNEVTDKEAVPEIRILKLLNQLNHKNIVKLLYDFAQGYEQRTCYSLVFEFLPSTLYSYMKSRRRQLELIDIKLFTWQLFRGQAHLAKANIMHRDIKPQNLLVDPNTAFLKISDFGSSTIIRKTVRHPSYHVTRYYRPPELLLEAKNYGCEVDVWSCGCVFGEMLAGRTLIAGRNADHQLDLVMTYFGVPNREQAAAMHCPVRTYNKVLEKNYDRVGPFPKLKQLVGESASADALKLLSRVLVYMPNERLCGLPFLSNPFFADIFNPETRRSGSPIECITAQDLKDVEQGDGDVTAESLTNE</sequence>
<comment type="caution">
    <text evidence="8">The sequence shown here is derived from an EMBL/GenBank/DDBJ whole genome shotgun (WGS) entry which is preliminary data.</text>
</comment>
<evidence type="ECO:0000313" key="8">
    <source>
        <dbReference type="EMBL" id="CAJ0581761.1"/>
    </source>
</evidence>
<keyword evidence="2" id="KW-0723">Serine/threonine-protein kinase</keyword>
<keyword evidence="5" id="KW-0418">Kinase</keyword>
<reference evidence="8" key="1">
    <citation type="submission" date="2023-06" db="EMBL/GenBank/DDBJ databases">
        <authorList>
            <person name="Delattre M."/>
        </authorList>
    </citation>
    <scope>NUCLEOTIDE SEQUENCE</scope>
    <source>
        <strain evidence="8">AF72</strain>
    </source>
</reference>
<feature type="non-terminal residue" evidence="8">
    <location>
        <position position="365"/>
    </location>
</feature>
<dbReference type="GO" id="GO:0005524">
    <property type="term" value="F:ATP binding"/>
    <property type="evidence" value="ECO:0007669"/>
    <property type="project" value="UniProtKB-KW"/>
</dbReference>
<dbReference type="GO" id="GO:0090090">
    <property type="term" value="P:negative regulation of canonical Wnt signaling pathway"/>
    <property type="evidence" value="ECO:0007669"/>
    <property type="project" value="TreeGrafter"/>
</dbReference>
<dbReference type="GO" id="GO:0070507">
    <property type="term" value="P:regulation of microtubule cytoskeleton organization"/>
    <property type="evidence" value="ECO:0007669"/>
    <property type="project" value="TreeGrafter"/>
</dbReference>